<keyword evidence="2 6" id="KW-0489">Methyltransferase</keyword>
<dbReference type="GO" id="GO:0003723">
    <property type="term" value="F:RNA binding"/>
    <property type="evidence" value="ECO:0007669"/>
    <property type="project" value="InterPro"/>
</dbReference>
<gene>
    <name evidence="6" type="ORF">SAMN04488579_13219</name>
</gene>
<evidence type="ECO:0000256" key="3">
    <source>
        <dbReference type="ARBA" id="ARBA00022679"/>
    </source>
</evidence>
<evidence type="ECO:0000256" key="2">
    <source>
        <dbReference type="ARBA" id="ARBA00022603"/>
    </source>
</evidence>
<dbReference type="CDD" id="cd18103">
    <property type="entry name" value="SpoU-like_RlmB"/>
    <property type="match status" value="1"/>
</dbReference>
<accession>A0A1H3JRN7</accession>
<keyword evidence="7" id="KW-1185">Reference proteome</keyword>
<evidence type="ECO:0000313" key="6">
    <source>
        <dbReference type="EMBL" id="SDY41934.1"/>
    </source>
</evidence>
<dbReference type="InterPro" id="IPR001537">
    <property type="entry name" value="SpoU_MeTrfase"/>
</dbReference>
<dbReference type="RefSeq" id="WP_176770953.1">
    <property type="nucleotide sequence ID" value="NZ_FNOU01000032.1"/>
</dbReference>
<evidence type="ECO:0000313" key="7">
    <source>
        <dbReference type="Proteomes" id="UP000199652"/>
    </source>
</evidence>
<dbReference type="InterPro" id="IPR029028">
    <property type="entry name" value="Alpha/beta_knot_MTases"/>
</dbReference>
<dbReference type="InterPro" id="IPR029064">
    <property type="entry name" value="Ribosomal_eL30-like_sf"/>
</dbReference>
<protein>
    <submittedName>
        <fullName evidence="6">23S rRNA (Guanosine2251-2'-O)-methyltransferase</fullName>
    </submittedName>
</protein>
<dbReference type="InterPro" id="IPR004441">
    <property type="entry name" value="rRNA_MeTrfase_TrmH"/>
</dbReference>
<dbReference type="Pfam" id="PF08032">
    <property type="entry name" value="SpoU_sub_bind"/>
    <property type="match status" value="1"/>
</dbReference>
<dbReference type="PANTHER" id="PTHR46429:SF1">
    <property type="entry name" value="23S RRNA (GUANOSINE-2'-O-)-METHYLTRANSFERASE RLMB"/>
    <property type="match status" value="1"/>
</dbReference>
<dbReference type="GO" id="GO:0006396">
    <property type="term" value="P:RNA processing"/>
    <property type="evidence" value="ECO:0007669"/>
    <property type="project" value="InterPro"/>
</dbReference>
<reference evidence="7" key="1">
    <citation type="submission" date="2016-10" db="EMBL/GenBank/DDBJ databases">
        <authorList>
            <person name="Varghese N."/>
            <person name="Submissions S."/>
        </authorList>
    </citation>
    <scope>NUCLEOTIDE SEQUENCE [LARGE SCALE GENOMIC DNA]</scope>
    <source>
        <strain evidence="7">VPI 5359</strain>
    </source>
</reference>
<dbReference type="SUPFAM" id="SSF55315">
    <property type="entry name" value="L30e-like"/>
    <property type="match status" value="1"/>
</dbReference>
<evidence type="ECO:0000259" key="5">
    <source>
        <dbReference type="SMART" id="SM00967"/>
    </source>
</evidence>
<dbReference type="InterPro" id="IPR029026">
    <property type="entry name" value="tRNA_m1G_MTases_N"/>
</dbReference>
<keyword evidence="3 6" id="KW-0808">Transferase</keyword>
<dbReference type="EMBL" id="FNOU01000032">
    <property type="protein sequence ID" value="SDY41934.1"/>
    <property type="molecule type" value="Genomic_DNA"/>
</dbReference>
<evidence type="ECO:0000256" key="1">
    <source>
        <dbReference type="ARBA" id="ARBA00007228"/>
    </source>
</evidence>
<dbReference type="SUPFAM" id="SSF75217">
    <property type="entry name" value="alpha/beta knot"/>
    <property type="match status" value="1"/>
</dbReference>
<feature type="domain" description="RNA 2-O ribose methyltransferase substrate binding" evidence="5">
    <location>
        <begin position="23"/>
        <end position="98"/>
    </location>
</feature>
<dbReference type="AlphaFoldDB" id="A0A1H3JRN7"/>
<organism evidence="6 7">
    <name type="scientific">Eubacterium barkeri</name>
    <name type="common">Clostridium barkeri</name>
    <dbReference type="NCBI Taxonomy" id="1528"/>
    <lineage>
        <taxon>Bacteria</taxon>
        <taxon>Bacillati</taxon>
        <taxon>Bacillota</taxon>
        <taxon>Clostridia</taxon>
        <taxon>Eubacteriales</taxon>
        <taxon>Eubacteriaceae</taxon>
        <taxon>Eubacterium</taxon>
    </lineage>
</organism>
<name>A0A1H3JRN7_EUBBA</name>
<dbReference type="PANTHER" id="PTHR46429">
    <property type="entry name" value="23S RRNA (GUANOSINE-2'-O-)-METHYLTRANSFERASE RLMB"/>
    <property type="match status" value="1"/>
</dbReference>
<dbReference type="InterPro" id="IPR013123">
    <property type="entry name" value="SpoU_subst-bd"/>
</dbReference>
<evidence type="ECO:0000256" key="4">
    <source>
        <dbReference type="SAM" id="MobiDB-lite"/>
    </source>
</evidence>
<dbReference type="Gene3D" id="3.40.1280.10">
    <property type="match status" value="1"/>
</dbReference>
<proteinExistence type="inferred from homology"/>
<dbReference type="NCBIfam" id="TIGR00186">
    <property type="entry name" value="rRNA_methyl_3"/>
    <property type="match status" value="1"/>
</dbReference>
<sequence>MNDKVKNRYGRQPAQESEEERFVVVGKNPVLEAMRAEQAVDKLLVMKDNKDHVLGDIMDKARKRGILVQTVDRAKLDAISEGQRHQGVAALMAPFPYKSLEDVLAYAESKGEEPLVVILDHLTDPHNLGAIIRSANLCGAHGVILPKRRSASLSPAAVKASSGAVAYIPVVKVNNLSQCMDTLKEKGFWIAAADMEGAPYYKNDFKGKMAIVIGNEGKGVSPKVKSQCDFTTSIPLYGDIDSFNASAAAAILLAEAARQRHQ</sequence>
<dbReference type="GO" id="GO:0005829">
    <property type="term" value="C:cytosol"/>
    <property type="evidence" value="ECO:0007669"/>
    <property type="project" value="TreeGrafter"/>
</dbReference>
<dbReference type="GO" id="GO:0008173">
    <property type="term" value="F:RNA methyltransferase activity"/>
    <property type="evidence" value="ECO:0007669"/>
    <property type="project" value="InterPro"/>
</dbReference>
<dbReference type="GO" id="GO:0032259">
    <property type="term" value="P:methylation"/>
    <property type="evidence" value="ECO:0007669"/>
    <property type="project" value="UniProtKB-KW"/>
</dbReference>
<dbReference type="Pfam" id="PF00588">
    <property type="entry name" value="SpoU_methylase"/>
    <property type="match status" value="1"/>
</dbReference>
<dbReference type="Gene3D" id="3.30.1330.30">
    <property type="match status" value="1"/>
</dbReference>
<dbReference type="SMART" id="SM00967">
    <property type="entry name" value="SpoU_sub_bind"/>
    <property type="match status" value="1"/>
</dbReference>
<comment type="similarity">
    <text evidence="1">Belongs to the class IV-like SAM-binding methyltransferase superfamily. RNA methyltransferase TrmH family.</text>
</comment>
<dbReference type="FunFam" id="3.40.1280.10:FF:000008">
    <property type="entry name" value="Group 3 RNA methyltransferase TrmH"/>
    <property type="match status" value="1"/>
</dbReference>
<feature type="region of interest" description="Disordered" evidence="4">
    <location>
        <begin position="1"/>
        <end position="20"/>
    </location>
</feature>
<dbReference type="Proteomes" id="UP000199652">
    <property type="component" value="Unassembled WGS sequence"/>
</dbReference>
<dbReference type="STRING" id="1528.SAMN04488579_13219"/>